<dbReference type="AlphaFoldDB" id="A0AAD7AQC9"/>
<dbReference type="Proteomes" id="UP001218218">
    <property type="component" value="Unassembled WGS sequence"/>
</dbReference>
<evidence type="ECO:0008006" key="3">
    <source>
        <dbReference type="Google" id="ProtNLM"/>
    </source>
</evidence>
<evidence type="ECO:0000313" key="2">
    <source>
        <dbReference type="Proteomes" id="UP001218218"/>
    </source>
</evidence>
<evidence type="ECO:0000313" key="1">
    <source>
        <dbReference type="EMBL" id="KAJ7366053.1"/>
    </source>
</evidence>
<protein>
    <recommendedName>
        <fullName evidence="3">F-box domain-containing protein</fullName>
    </recommendedName>
</protein>
<accession>A0AAD7AQC9</accession>
<name>A0AAD7AQC9_9AGAR</name>
<dbReference type="EMBL" id="JARIHO010000002">
    <property type="protein sequence ID" value="KAJ7366053.1"/>
    <property type="molecule type" value="Genomic_DNA"/>
</dbReference>
<sequence length="169" mass="18826">MVIAKEDMTPILNTTPMLPPELERTIFEFSASSDLRCILTLLLVAKRVRTWMEPLLYRRLSVSHKDFLGHDDCDLIRMSSNECLNVLDSKPASFLRDHVRHLALTSVPHDTVARALSSFAGITTLAIFQVSPDPSVLLLLQALPLVRLAVNIEQLHGTEGVSTPLYSHA</sequence>
<gene>
    <name evidence="1" type="ORF">DFH08DRAFT_162878</name>
</gene>
<keyword evidence="2" id="KW-1185">Reference proteome</keyword>
<reference evidence="1" key="1">
    <citation type="submission" date="2023-03" db="EMBL/GenBank/DDBJ databases">
        <title>Massive genome expansion in bonnet fungi (Mycena s.s.) driven by repeated elements and novel gene families across ecological guilds.</title>
        <authorList>
            <consortium name="Lawrence Berkeley National Laboratory"/>
            <person name="Harder C.B."/>
            <person name="Miyauchi S."/>
            <person name="Viragh M."/>
            <person name="Kuo A."/>
            <person name="Thoen E."/>
            <person name="Andreopoulos B."/>
            <person name="Lu D."/>
            <person name="Skrede I."/>
            <person name="Drula E."/>
            <person name="Henrissat B."/>
            <person name="Morin E."/>
            <person name="Kohler A."/>
            <person name="Barry K."/>
            <person name="LaButti K."/>
            <person name="Morin E."/>
            <person name="Salamov A."/>
            <person name="Lipzen A."/>
            <person name="Mereny Z."/>
            <person name="Hegedus B."/>
            <person name="Baldrian P."/>
            <person name="Stursova M."/>
            <person name="Weitz H."/>
            <person name="Taylor A."/>
            <person name="Grigoriev I.V."/>
            <person name="Nagy L.G."/>
            <person name="Martin F."/>
            <person name="Kauserud H."/>
        </authorList>
    </citation>
    <scope>NUCLEOTIDE SEQUENCE</scope>
    <source>
        <strain evidence="1">CBHHK002</strain>
    </source>
</reference>
<comment type="caution">
    <text evidence="1">The sequence shown here is derived from an EMBL/GenBank/DDBJ whole genome shotgun (WGS) entry which is preliminary data.</text>
</comment>
<proteinExistence type="predicted"/>
<organism evidence="1 2">
    <name type="scientific">Mycena albidolilacea</name>
    <dbReference type="NCBI Taxonomy" id="1033008"/>
    <lineage>
        <taxon>Eukaryota</taxon>
        <taxon>Fungi</taxon>
        <taxon>Dikarya</taxon>
        <taxon>Basidiomycota</taxon>
        <taxon>Agaricomycotina</taxon>
        <taxon>Agaricomycetes</taxon>
        <taxon>Agaricomycetidae</taxon>
        <taxon>Agaricales</taxon>
        <taxon>Marasmiineae</taxon>
        <taxon>Mycenaceae</taxon>
        <taxon>Mycena</taxon>
    </lineage>
</organism>